<evidence type="ECO:0000256" key="4">
    <source>
        <dbReference type="ARBA" id="ARBA00022692"/>
    </source>
</evidence>
<dbReference type="InterPro" id="IPR036318">
    <property type="entry name" value="FAD-bd_PCMH-like_sf"/>
</dbReference>
<keyword evidence="6 10" id="KW-1133">Transmembrane helix</keyword>
<evidence type="ECO:0000256" key="5">
    <source>
        <dbReference type="ARBA" id="ARBA00022737"/>
    </source>
</evidence>
<dbReference type="InterPro" id="IPR002550">
    <property type="entry name" value="CNNM"/>
</dbReference>
<dbReference type="OrthoDB" id="9798188at2"/>
<dbReference type="GO" id="GO:0005886">
    <property type="term" value="C:plasma membrane"/>
    <property type="evidence" value="ECO:0007669"/>
    <property type="project" value="UniProtKB-SubCell"/>
</dbReference>
<dbReference type="SMART" id="SM01091">
    <property type="entry name" value="CorC_HlyC"/>
    <property type="match status" value="1"/>
</dbReference>
<feature type="transmembrane region" description="Helical" evidence="10">
    <location>
        <begin position="68"/>
        <end position="88"/>
    </location>
</feature>
<feature type="domain" description="CBS" evidence="11">
    <location>
        <begin position="285"/>
        <end position="342"/>
    </location>
</feature>
<protein>
    <submittedName>
        <fullName evidence="12">CBS domain containing-hemolysin-like protein</fullName>
    </submittedName>
</protein>
<dbReference type="SUPFAM" id="SSF54631">
    <property type="entry name" value="CBS-domain pair"/>
    <property type="match status" value="1"/>
</dbReference>
<evidence type="ECO:0000256" key="8">
    <source>
        <dbReference type="ARBA" id="ARBA00023136"/>
    </source>
</evidence>
<keyword evidence="3" id="KW-1003">Cell membrane</keyword>
<evidence type="ECO:0000256" key="3">
    <source>
        <dbReference type="ARBA" id="ARBA00022475"/>
    </source>
</evidence>
<proteinExistence type="inferred from homology"/>
<feature type="domain" description="CBS" evidence="11">
    <location>
        <begin position="219"/>
        <end position="278"/>
    </location>
</feature>
<evidence type="ECO:0000256" key="2">
    <source>
        <dbReference type="ARBA" id="ARBA00006337"/>
    </source>
</evidence>
<dbReference type="CDD" id="cd04590">
    <property type="entry name" value="CBS_pair_CorC_HlyC_assoc"/>
    <property type="match status" value="1"/>
</dbReference>
<evidence type="ECO:0000313" key="13">
    <source>
        <dbReference type="Proteomes" id="UP000231134"/>
    </source>
</evidence>
<reference evidence="12 13" key="1">
    <citation type="submission" date="2017-11" db="EMBL/GenBank/DDBJ databases">
        <title>Animal gut microbial communities from fecal samples from Wisconsin, USA.</title>
        <authorList>
            <person name="Neumann A."/>
        </authorList>
    </citation>
    <scope>NUCLEOTIDE SEQUENCE [LARGE SCALE GENOMIC DNA]</scope>
    <source>
        <strain evidence="12 13">UWS3</strain>
    </source>
</reference>
<keyword evidence="8 10" id="KW-0472">Membrane</keyword>
<feature type="transmembrane region" description="Helical" evidence="10">
    <location>
        <begin position="12"/>
        <end position="37"/>
    </location>
</feature>
<feature type="transmembrane region" description="Helical" evidence="10">
    <location>
        <begin position="100"/>
        <end position="122"/>
    </location>
</feature>
<dbReference type="InterPro" id="IPR044751">
    <property type="entry name" value="Ion_transp-like_CBS"/>
</dbReference>
<dbReference type="SUPFAM" id="SSF56176">
    <property type="entry name" value="FAD-binding/transporter-associated domain-like"/>
    <property type="match status" value="1"/>
</dbReference>
<comment type="caution">
    <text evidence="12">The sequence shown here is derived from an EMBL/GenBank/DDBJ whole genome shotgun (WGS) entry which is preliminary data.</text>
</comment>
<keyword evidence="7 9" id="KW-0129">CBS domain</keyword>
<dbReference type="InterPro" id="IPR000644">
    <property type="entry name" value="CBS_dom"/>
</dbReference>
<evidence type="ECO:0000256" key="1">
    <source>
        <dbReference type="ARBA" id="ARBA00004651"/>
    </source>
</evidence>
<keyword evidence="13" id="KW-1185">Reference proteome</keyword>
<evidence type="ECO:0000259" key="11">
    <source>
        <dbReference type="PROSITE" id="PS51371"/>
    </source>
</evidence>
<dbReference type="RefSeq" id="WP_100426031.1">
    <property type="nucleotide sequence ID" value="NZ_JAQXKX010000048.1"/>
</dbReference>
<keyword evidence="4 10" id="KW-0812">Transmembrane</keyword>
<dbReference type="Pfam" id="PF03471">
    <property type="entry name" value="CorC_HlyC"/>
    <property type="match status" value="1"/>
</dbReference>
<sequence>MPFLTWVDSVTPCIVFAILFLFLSGLFSLIKIVFLALSVTTESEEDEKLVKKVNAFVDAPGFNETVSIARTVLNVAAGVLGFVAAYVLTEGFYGKPILGVALYTVLAGFITYFFVILVPNMFGAVKPETFSHILLPIYKYLRLPFMLEAKLANMLYLKVHKALGYDSKLSFLSEDKRDALQSDLDSDMSDEDEDALDEDERQMVLNIFDFVETPVREIMTPRVDMVAIDITSSLEETIQVLNEERHSRVPVYRESVDNVIGVLSARDFLEWYTEHGSEKFDLQSLLNPVVFVSQQKKIDDLLRELRENGNQLAIVVDEYGGVAGLVTVEDIVEEIVGEIKDEDDLEEDAMIQKLKDGRYIFNPLITLSDFEDATEIELKEPEGIHVETVSGLILAKLGTIPSAGAEVDISGYRFRVLRMEGTRMTKAMLIPPDKLTRKVQAISK</sequence>
<evidence type="ECO:0000256" key="7">
    <source>
        <dbReference type="ARBA" id="ARBA00023122"/>
    </source>
</evidence>
<dbReference type="InterPro" id="IPR046342">
    <property type="entry name" value="CBS_dom_sf"/>
</dbReference>
<dbReference type="PANTHER" id="PTHR22777">
    <property type="entry name" value="HEMOLYSIN-RELATED"/>
    <property type="match status" value="1"/>
</dbReference>
<dbReference type="Proteomes" id="UP000231134">
    <property type="component" value="Unassembled WGS sequence"/>
</dbReference>
<evidence type="ECO:0000256" key="6">
    <source>
        <dbReference type="ARBA" id="ARBA00022989"/>
    </source>
</evidence>
<dbReference type="Gene3D" id="3.30.465.10">
    <property type="match status" value="1"/>
</dbReference>
<dbReference type="Gene3D" id="3.10.580.10">
    <property type="entry name" value="CBS-domain"/>
    <property type="match status" value="1"/>
</dbReference>
<dbReference type="AlphaFoldDB" id="A0A2M9A8X3"/>
<dbReference type="PROSITE" id="PS51371">
    <property type="entry name" value="CBS"/>
    <property type="match status" value="2"/>
</dbReference>
<dbReference type="InterPro" id="IPR005170">
    <property type="entry name" value="Transptr-assoc_dom"/>
</dbReference>
<dbReference type="SMART" id="SM00116">
    <property type="entry name" value="CBS"/>
    <property type="match status" value="2"/>
</dbReference>
<dbReference type="Pfam" id="PF00571">
    <property type="entry name" value="CBS"/>
    <property type="match status" value="2"/>
</dbReference>
<name>A0A2M9A8X3_9BACT</name>
<comment type="similarity">
    <text evidence="2">Belongs to the UPF0053 family.</text>
</comment>
<keyword evidence="5" id="KW-0677">Repeat</keyword>
<dbReference type="FunFam" id="3.10.580.10:FF:000002">
    <property type="entry name" value="Magnesium/cobalt efflux protein CorC"/>
    <property type="match status" value="1"/>
</dbReference>
<dbReference type="EMBL" id="PGEX01000001">
    <property type="protein sequence ID" value="PJJ42144.1"/>
    <property type="molecule type" value="Genomic_DNA"/>
</dbReference>
<organism evidence="12 13">
    <name type="scientific">Hallerella succinigenes</name>
    <dbReference type="NCBI Taxonomy" id="1896222"/>
    <lineage>
        <taxon>Bacteria</taxon>
        <taxon>Pseudomonadati</taxon>
        <taxon>Fibrobacterota</taxon>
        <taxon>Fibrobacteria</taxon>
        <taxon>Fibrobacterales</taxon>
        <taxon>Fibrobacteraceae</taxon>
        <taxon>Hallerella</taxon>
    </lineage>
</organism>
<dbReference type="InterPro" id="IPR016169">
    <property type="entry name" value="FAD-bd_PCMH_sub2"/>
</dbReference>
<evidence type="ECO:0000256" key="9">
    <source>
        <dbReference type="PROSITE-ProRule" id="PRU00703"/>
    </source>
</evidence>
<gene>
    <name evidence="12" type="ORF">BGX16_2161</name>
</gene>
<comment type="subcellular location">
    <subcellularLocation>
        <location evidence="1">Cell membrane</location>
        <topology evidence="1">Multi-pass membrane protein</topology>
    </subcellularLocation>
</comment>
<dbReference type="PANTHER" id="PTHR22777:SF32">
    <property type="entry name" value="UPF0053 INNER MEMBRANE PROTEIN YFJD"/>
    <property type="match status" value="1"/>
</dbReference>
<evidence type="ECO:0000256" key="10">
    <source>
        <dbReference type="SAM" id="Phobius"/>
    </source>
</evidence>
<evidence type="ECO:0000313" key="12">
    <source>
        <dbReference type="EMBL" id="PJJ42144.1"/>
    </source>
</evidence>
<accession>A0A2M9A8X3</accession>
<dbReference type="GO" id="GO:0050660">
    <property type="term" value="F:flavin adenine dinucleotide binding"/>
    <property type="evidence" value="ECO:0007669"/>
    <property type="project" value="InterPro"/>
</dbReference>
<dbReference type="Pfam" id="PF01595">
    <property type="entry name" value="CNNM"/>
    <property type="match status" value="1"/>
</dbReference>